<dbReference type="EMBL" id="JADNRY010000245">
    <property type="protein sequence ID" value="KAF9060410.1"/>
    <property type="molecule type" value="Genomic_DNA"/>
</dbReference>
<accession>A0A9P5PDY5</accession>
<evidence type="ECO:0000313" key="1">
    <source>
        <dbReference type="EMBL" id="KAF9060410.1"/>
    </source>
</evidence>
<organism evidence="1 2">
    <name type="scientific">Rhodocollybia butyracea</name>
    <dbReference type="NCBI Taxonomy" id="206335"/>
    <lineage>
        <taxon>Eukaryota</taxon>
        <taxon>Fungi</taxon>
        <taxon>Dikarya</taxon>
        <taxon>Basidiomycota</taxon>
        <taxon>Agaricomycotina</taxon>
        <taxon>Agaricomycetes</taxon>
        <taxon>Agaricomycetidae</taxon>
        <taxon>Agaricales</taxon>
        <taxon>Marasmiineae</taxon>
        <taxon>Omphalotaceae</taxon>
        <taxon>Rhodocollybia</taxon>
    </lineage>
</organism>
<keyword evidence="2" id="KW-1185">Reference proteome</keyword>
<dbReference type="AlphaFoldDB" id="A0A9P5PDY5"/>
<comment type="caution">
    <text evidence="1">The sequence shown here is derived from an EMBL/GenBank/DDBJ whole genome shotgun (WGS) entry which is preliminary data.</text>
</comment>
<sequence>MTLLRASGGSDGLQYQKKNILRIIQPFEARVQFFAPQHKIIIRLGTWDEIQIEEASDSQEAKIRNERVVPWTDKAKLSWEHEPLQSSIYTRSGSDKAQDDIDQVGILLMADCKRLCVKTNQLFTKEKVKHPAGQLFRDFFTPCSHAQIV</sequence>
<evidence type="ECO:0000313" key="2">
    <source>
        <dbReference type="Proteomes" id="UP000772434"/>
    </source>
</evidence>
<dbReference type="Proteomes" id="UP000772434">
    <property type="component" value="Unassembled WGS sequence"/>
</dbReference>
<name>A0A9P5PDY5_9AGAR</name>
<reference evidence="1" key="1">
    <citation type="submission" date="2020-11" db="EMBL/GenBank/DDBJ databases">
        <authorList>
            <consortium name="DOE Joint Genome Institute"/>
            <person name="Ahrendt S."/>
            <person name="Riley R."/>
            <person name="Andreopoulos W."/>
            <person name="Labutti K."/>
            <person name="Pangilinan J."/>
            <person name="Ruiz-Duenas F.J."/>
            <person name="Barrasa J.M."/>
            <person name="Sanchez-Garcia M."/>
            <person name="Camarero S."/>
            <person name="Miyauchi S."/>
            <person name="Serrano A."/>
            <person name="Linde D."/>
            <person name="Babiker R."/>
            <person name="Drula E."/>
            <person name="Ayuso-Fernandez I."/>
            <person name="Pacheco R."/>
            <person name="Padilla G."/>
            <person name="Ferreira P."/>
            <person name="Barriuso J."/>
            <person name="Kellner H."/>
            <person name="Castanera R."/>
            <person name="Alfaro M."/>
            <person name="Ramirez L."/>
            <person name="Pisabarro A.G."/>
            <person name="Kuo A."/>
            <person name="Tritt A."/>
            <person name="Lipzen A."/>
            <person name="He G."/>
            <person name="Yan M."/>
            <person name="Ng V."/>
            <person name="Cullen D."/>
            <person name="Martin F."/>
            <person name="Rosso M.-N."/>
            <person name="Henrissat B."/>
            <person name="Hibbett D."/>
            <person name="Martinez A.T."/>
            <person name="Grigoriev I.V."/>
        </authorList>
    </citation>
    <scope>NUCLEOTIDE SEQUENCE</scope>
    <source>
        <strain evidence="1">AH 40177</strain>
    </source>
</reference>
<protein>
    <submittedName>
        <fullName evidence="1">Uncharacterized protein</fullName>
    </submittedName>
</protein>
<gene>
    <name evidence="1" type="ORF">BDP27DRAFT_1370576</name>
</gene>
<proteinExistence type="predicted"/>